<gene>
    <name evidence="1" type="ORF">LshimejAT787_1203830</name>
</gene>
<protein>
    <submittedName>
        <fullName evidence="1">Uncharacterized protein</fullName>
    </submittedName>
</protein>
<dbReference type="Proteomes" id="UP001063166">
    <property type="component" value="Unassembled WGS sequence"/>
</dbReference>
<organism evidence="1 2">
    <name type="scientific">Lyophyllum shimeji</name>
    <name type="common">Hon-shimeji</name>
    <name type="synonym">Tricholoma shimeji</name>
    <dbReference type="NCBI Taxonomy" id="47721"/>
    <lineage>
        <taxon>Eukaryota</taxon>
        <taxon>Fungi</taxon>
        <taxon>Dikarya</taxon>
        <taxon>Basidiomycota</taxon>
        <taxon>Agaricomycotina</taxon>
        <taxon>Agaricomycetes</taxon>
        <taxon>Agaricomycetidae</taxon>
        <taxon>Agaricales</taxon>
        <taxon>Tricholomatineae</taxon>
        <taxon>Lyophyllaceae</taxon>
        <taxon>Lyophyllum</taxon>
    </lineage>
</organism>
<keyword evidence="2" id="KW-1185">Reference proteome</keyword>
<accession>A0A9P3PWM3</accession>
<evidence type="ECO:0000313" key="2">
    <source>
        <dbReference type="Proteomes" id="UP001063166"/>
    </source>
</evidence>
<proteinExistence type="predicted"/>
<name>A0A9P3PWM3_LYOSH</name>
<comment type="caution">
    <text evidence="1">The sequence shown here is derived from an EMBL/GenBank/DDBJ whole genome shotgun (WGS) entry which is preliminary data.</text>
</comment>
<dbReference type="EMBL" id="BRPK01000012">
    <property type="protein sequence ID" value="GLB42934.1"/>
    <property type="molecule type" value="Genomic_DNA"/>
</dbReference>
<dbReference type="AlphaFoldDB" id="A0A9P3PWM3"/>
<reference evidence="1" key="1">
    <citation type="submission" date="2022-07" db="EMBL/GenBank/DDBJ databases">
        <title>The genome of Lyophyllum shimeji provides insight into the initial evolution of ectomycorrhizal fungal genome.</title>
        <authorList>
            <person name="Kobayashi Y."/>
            <person name="Shibata T."/>
            <person name="Hirakawa H."/>
            <person name="Shigenobu S."/>
            <person name="Nishiyama T."/>
            <person name="Yamada A."/>
            <person name="Hasebe M."/>
            <person name="Kawaguchi M."/>
        </authorList>
    </citation>
    <scope>NUCLEOTIDE SEQUENCE</scope>
    <source>
        <strain evidence="1">AT787</strain>
    </source>
</reference>
<evidence type="ECO:0000313" key="1">
    <source>
        <dbReference type="EMBL" id="GLB42934.1"/>
    </source>
</evidence>
<sequence>MNTHGLIRPKAVPELLDVASAVQSRYDAVYTAPSILGHQLIMGVVVVRKESFHMIHASGGTLGKSYAQP</sequence>